<dbReference type="PROSITE" id="PS00626">
    <property type="entry name" value="RCC1_2"/>
    <property type="match status" value="2"/>
</dbReference>
<dbReference type="PANTHER" id="PTHR46849:SF1">
    <property type="entry name" value="RCC1 DOMAIN-CONTAINING PROTEIN 1"/>
    <property type="match status" value="1"/>
</dbReference>
<dbReference type="InParanoid" id="A0A6P9DJK7"/>
<feature type="repeat" description="RCC1" evidence="1">
    <location>
        <begin position="221"/>
        <end position="323"/>
    </location>
</feature>
<evidence type="ECO:0000313" key="3">
    <source>
        <dbReference type="RefSeq" id="XP_034291450.1"/>
    </source>
</evidence>
<feature type="repeat" description="RCC1" evidence="1">
    <location>
        <begin position="169"/>
        <end position="220"/>
    </location>
</feature>
<dbReference type="InterPro" id="IPR052830">
    <property type="entry name" value="RCC1_domain-containing"/>
</dbReference>
<dbReference type="RefSeq" id="XP_034291450.1">
    <property type="nucleotide sequence ID" value="XM_034435559.2"/>
</dbReference>
<proteinExistence type="predicted"/>
<dbReference type="KEGG" id="pgut:117676222"/>
<reference evidence="3" key="1">
    <citation type="submission" date="2025-08" db="UniProtKB">
        <authorList>
            <consortium name="RefSeq"/>
        </authorList>
    </citation>
    <scope>IDENTIFICATION</scope>
    <source>
        <tissue evidence="3">Blood</tissue>
    </source>
</reference>
<organism evidence="2 3">
    <name type="scientific">Pantherophis guttatus</name>
    <name type="common">Corn snake</name>
    <name type="synonym">Elaphe guttata</name>
    <dbReference type="NCBI Taxonomy" id="94885"/>
    <lineage>
        <taxon>Eukaryota</taxon>
        <taxon>Metazoa</taxon>
        <taxon>Chordata</taxon>
        <taxon>Craniata</taxon>
        <taxon>Vertebrata</taxon>
        <taxon>Euteleostomi</taxon>
        <taxon>Lepidosauria</taxon>
        <taxon>Squamata</taxon>
        <taxon>Bifurcata</taxon>
        <taxon>Unidentata</taxon>
        <taxon>Episquamata</taxon>
        <taxon>Toxicofera</taxon>
        <taxon>Serpentes</taxon>
        <taxon>Colubroidea</taxon>
        <taxon>Colubridae</taxon>
        <taxon>Colubrinae</taxon>
        <taxon>Pantherophis</taxon>
    </lineage>
</organism>
<dbReference type="PANTHER" id="PTHR46849">
    <property type="entry name" value="RCC1 DOMAIN-CONTAINING PROTEIN 1"/>
    <property type="match status" value="1"/>
</dbReference>
<name>A0A6P9DJK7_PANGU</name>
<dbReference type="InterPro" id="IPR000408">
    <property type="entry name" value="Reg_chr_condens"/>
</dbReference>
<dbReference type="AlphaFoldDB" id="A0A6P9DJK7"/>
<dbReference type="Gene3D" id="2.130.10.30">
    <property type="entry name" value="Regulator of chromosome condensation 1/beta-lactamase-inhibitor protein II"/>
    <property type="match status" value="2"/>
</dbReference>
<dbReference type="GeneID" id="117676222"/>
<gene>
    <name evidence="3" type="primary">RCCD1</name>
</gene>
<evidence type="ECO:0000256" key="1">
    <source>
        <dbReference type="PROSITE-ProRule" id="PRU00235"/>
    </source>
</evidence>
<feature type="repeat" description="RCC1" evidence="1">
    <location>
        <begin position="324"/>
        <end position="377"/>
    </location>
</feature>
<dbReference type="SUPFAM" id="SSF50985">
    <property type="entry name" value="RCC1/BLIP-II"/>
    <property type="match status" value="1"/>
</dbReference>
<dbReference type="InterPro" id="IPR009091">
    <property type="entry name" value="RCC1/BLIP-II"/>
</dbReference>
<protein>
    <submittedName>
        <fullName evidence="3">RCC1 domain-containing protein 1</fullName>
    </submittedName>
</protein>
<dbReference type="CTD" id="91433"/>
<dbReference type="Pfam" id="PF00415">
    <property type="entry name" value="RCC1"/>
    <property type="match status" value="3"/>
</dbReference>
<dbReference type="PRINTS" id="PR00633">
    <property type="entry name" value="RCCNDNSATION"/>
</dbReference>
<dbReference type="PROSITE" id="PS50012">
    <property type="entry name" value="RCC1_3"/>
    <property type="match status" value="3"/>
</dbReference>
<dbReference type="Proteomes" id="UP001652622">
    <property type="component" value="Unplaced"/>
</dbReference>
<dbReference type="OMA" id="PSWSMEI"/>
<sequence>MPAGGMAPGPGGESGWFCLGFRWAGGAEGGPEPLSAEGLGPVRRVRPSWSFAAVVAAGGPGRVRLQGAVAAALPRDCLDALPSETHVLLLREAALEAWPAATAPDALLGGRPDWRRELRAEEAAAIELPLVPGGYVAPRPPFFTALPAALRARRLLLGLEHALLLAVGGALFSWGGGRHGQLGHGDLESRREPRAVEALQGLSVAEAAAGGWHSAAVSDAGDLYSWGWNEAGQLGLPSKKASEAAVAAAAEEAGSVLRNRPLGERSVSPGGDRLDVGAADGPGGVEAPFVSVQPFPALLDLPEEAEVRWVSCGSRHTAAVTGAGHLYTWGWGKYGQLGHQDVATSDRPRRVCYFVERNLRVQGVVCGPWTTFVQAAAAESGP</sequence>
<accession>A0A6P9DJK7</accession>
<keyword evidence="2" id="KW-1185">Reference proteome</keyword>
<evidence type="ECO:0000313" key="2">
    <source>
        <dbReference type="Proteomes" id="UP001652622"/>
    </source>
</evidence>